<organism evidence="2 3">
    <name type="scientific">Nocardia farcinica (strain IFM 10152)</name>
    <dbReference type="NCBI Taxonomy" id="247156"/>
    <lineage>
        <taxon>Bacteria</taxon>
        <taxon>Bacillati</taxon>
        <taxon>Actinomycetota</taxon>
        <taxon>Actinomycetes</taxon>
        <taxon>Mycobacteriales</taxon>
        <taxon>Nocardiaceae</taxon>
        <taxon>Nocardia</taxon>
    </lineage>
</organism>
<evidence type="ECO:0000256" key="1">
    <source>
        <dbReference type="SAM" id="MobiDB-lite"/>
    </source>
</evidence>
<dbReference type="EMBL" id="AP006618">
    <property type="protein sequence ID" value="BAD56233.1"/>
    <property type="molecule type" value="Genomic_DNA"/>
</dbReference>
<dbReference type="Proteomes" id="UP000006820">
    <property type="component" value="Chromosome"/>
</dbReference>
<keyword evidence="3" id="KW-1185">Reference proteome</keyword>
<protein>
    <submittedName>
        <fullName evidence="2">Putative resolvase</fullName>
    </submittedName>
</protein>
<reference evidence="2 3" key="1">
    <citation type="journal article" date="2004" name="Proc. Natl. Acad. Sci. U.S.A.">
        <title>The complete genomic sequence of Nocardia farcinica IFM 10152.</title>
        <authorList>
            <person name="Ishikawa J."/>
            <person name="Yamashita A."/>
            <person name="Mikami Y."/>
            <person name="Hoshino Y."/>
            <person name="Kurita H."/>
            <person name="Hotta K."/>
            <person name="Shiba T."/>
            <person name="Hattori M."/>
        </authorList>
    </citation>
    <scope>NUCLEOTIDE SEQUENCE [LARGE SCALE GENOMIC DNA]</scope>
    <source>
        <strain evidence="2 3">IFM 10152</strain>
    </source>
</reference>
<sequence>MSERAHDGLGAARTCGQKPMLGPRQVTLARQMFEELDDPGRRRYTVAQIAAESGVT</sequence>
<name>Q5Z008_NOCFA</name>
<evidence type="ECO:0000313" key="3">
    <source>
        <dbReference type="Proteomes" id="UP000006820"/>
    </source>
</evidence>
<dbReference type="KEGG" id="nfa:NFA_13880"/>
<dbReference type="RefSeq" id="WP_011207918.1">
    <property type="nucleotide sequence ID" value="NC_006361.1"/>
</dbReference>
<proteinExistence type="predicted"/>
<accession>Q5Z008</accession>
<dbReference type="HOGENOM" id="CLU_3009742_0_0_11"/>
<dbReference type="eggNOG" id="COG1961">
    <property type="taxonomic scope" value="Bacteria"/>
</dbReference>
<feature type="region of interest" description="Disordered" evidence="1">
    <location>
        <begin position="1"/>
        <end position="23"/>
    </location>
</feature>
<dbReference type="STRING" id="247156.NFA_13880"/>
<dbReference type="GeneID" id="61136557"/>
<gene>
    <name evidence="2" type="ordered locus">NFA_13880</name>
</gene>
<dbReference type="AlphaFoldDB" id="Q5Z008"/>
<evidence type="ECO:0000313" key="2">
    <source>
        <dbReference type="EMBL" id="BAD56233.1"/>
    </source>
</evidence>